<reference evidence="2" key="1">
    <citation type="submission" date="2018-03" db="EMBL/GenBank/DDBJ databases">
        <title>Complete Genome Sequence of Escherichia coli Phage Sa179w3YLVW Isolated from Surface Water in a Produce-Growing Area in Northern California.</title>
        <authorList>
            <person name="Liao Y.-T."/>
            <person name="Liu F."/>
            <person name="Sun X."/>
            <person name="Li R.W."/>
            <person name="Wu V.C.H."/>
        </authorList>
    </citation>
    <scope>NUCLEOTIDE SEQUENCE [LARGE SCALE GENOMIC DNA]</scope>
</reference>
<dbReference type="Proteomes" id="UP000240398">
    <property type="component" value="Segment"/>
</dbReference>
<accession>A0A2P1MXH7</accession>
<gene>
    <name evidence="1" type="ORF">vBEcoSSa179w3YLVW_00082</name>
</gene>
<sequence>MNDLSVGDKVVIRNRYGVTISRIVRETAKQWIVEGTENGSVRRFRKSDLIEIGCDVWHIVSISKCTDDIENEIRKKQIVRMIEVKGDLSKLPLTELVSLWEKVK</sequence>
<dbReference type="EMBL" id="MH023293">
    <property type="protein sequence ID" value="AVP40266.1"/>
    <property type="molecule type" value="Genomic_DNA"/>
</dbReference>
<evidence type="ECO:0000313" key="1">
    <source>
        <dbReference type="EMBL" id="AVP40266.1"/>
    </source>
</evidence>
<protein>
    <submittedName>
        <fullName evidence="1">Uncharacterized protein</fullName>
    </submittedName>
</protein>
<organism evidence="1 2">
    <name type="scientific">Escherichia phage vB_EcoS Sa179lw</name>
    <dbReference type="NCBI Taxonomy" id="2126819"/>
    <lineage>
        <taxon>Viruses</taxon>
        <taxon>Duplodnaviria</taxon>
        <taxon>Heunggongvirae</taxon>
        <taxon>Uroviricota</taxon>
        <taxon>Caudoviricetes</taxon>
        <taxon>Buchananvirus</taxon>
        <taxon>Buchananvirus Sa179lw</taxon>
    </lineage>
</organism>
<keyword evidence="2" id="KW-1185">Reference proteome</keyword>
<evidence type="ECO:0000313" key="2">
    <source>
        <dbReference type="Proteomes" id="UP000240398"/>
    </source>
</evidence>
<proteinExistence type="predicted"/>
<name>A0A2P1MXH7_9CAUD</name>